<accession>A0ABD2XMR6</accession>
<keyword evidence="5" id="KW-0460">Magnesium</keyword>
<evidence type="ECO:0008006" key="10">
    <source>
        <dbReference type="Google" id="ProtNLM"/>
    </source>
</evidence>
<comment type="caution">
    <text evidence="8">The sequence shown here is derived from an EMBL/GenBank/DDBJ whole genome shotgun (WGS) entry which is preliminary data.</text>
</comment>
<dbReference type="PANTHER" id="PTHR12271:SF66">
    <property type="entry name" value="TERMINAL URIDYLYLTRANSFERASE TAILOR"/>
    <property type="match status" value="1"/>
</dbReference>
<dbReference type="InterPro" id="IPR002058">
    <property type="entry name" value="PAP_assoc"/>
</dbReference>
<dbReference type="AlphaFoldDB" id="A0ABD2XMR6"/>
<evidence type="ECO:0000259" key="7">
    <source>
        <dbReference type="Pfam" id="PF22600"/>
    </source>
</evidence>
<comment type="cofactor">
    <cofactor evidence="1">
        <name>Mn(2+)</name>
        <dbReference type="ChEBI" id="CHEBI:29035"/>
    </cofactor>
</comment>
<feature type="domain" description="PAP-associated" evidence="6">
    <location>
        <begin position="240"/>
        <end position="311"/>
    </location>
</feature>
<proteinExistence type="predicted"/>
<dbReference type="GO" id="GO:0046872">
    <property type="term" value="F:metal ion binding"/>
    <property type="evidence" value="ECO:0007669"/>
    <property type="project" value="UniProtKB-KW"/>
</dbReference>
<comment type="cofactor">
    <cofactor evidence="2">
        <name>Mg(2+)</name>
        <dbReference type="ChEBI" id="CHEBI:18420"/>
    </cofactor>
</comment>
<organism evidence="8 9">
    <name type="scientific">Trichogramma kaykai</name>
    <dbReference type="NCBI Taxonomy" id="54128"/>
    <lineage>
        <taxon>Eukaryota</taxon>
        <taxon>Metazoa</taxon>
        <taxon>Ecdysozoa</taxon>
        <taxon>Arthropoda</taxon>
        <taxon>Hexapoda</taxon>
        <taxon>Insecta</taxon>
        <taxon>Pterygota</taxon>
        <taxon>Neoptera</taxon>
        <taxon>Endopterygota</taxon>
        <taxon>Hymenoptera</taxon>
        <taxon>Apocrita</taxon>
        <taxon>Proctotrupomorpha</taxon>
        <taxon>Chalcidoidea</taxon>
        <taxon>Trichogrammatidae</taxon>
        <taxon>Trichogramma</taxon>
    </lineage>
</organism>
<dbReference type="Gene3D" id="1.10.1410.10">
    <property type="match status" value="2"/>
</dbReference>
<keyword evidence="9" id="KW-1185">Reference proteome</keyword>
<keyword evidence="3" id="KW-0808">Transferase</keyword>
<evidence type="ECO:0000256" key="1">
    <source>
        <dbReference type="ARBA" id="ARBA00001936"/>
    </source>
</evidence>
<feature type="domain" description="Poly(A) RNA polymerase mitochondrial-like central palm" evidence="7">
    <location>
        <begin position="111"/>
        <end position="179"/>
    </location>
</feature>
<gene>
    <name evidence="8" type="ORF">TKK_001707</name>
</gene>
<dbReference type="Gene3D" id="3.30.460.10">
    <property type="entry name" value="Beta Polymerase, domain 2"/>
    <property type="match status" value="1"/>
</dbReference>
<dbReference type="Pfam" id="PF22600">
    <property type="entry name" value="MTPAP-like_central"/>
    <property type="match status" value="1"/>
</dbReference>
<evidence type="ECO:0000256" key="2">
    <source>
        <dbReference type="ARBA" id="ARBA00001946"/>
    </source>
</evidence>
<dbReference type="Pfam" id="PF03828">
    <property type="entry name" value="PAP_assoc"/>
    <property type="match status" value="1"/>
</dbReference>
<dbReference type="InterPro" id="IPR054708">
    <property type="entry name" value="MTPAP-like_central"/>
</dbReference>
<dbReference type="InterPro" id="IPR043519">
    <property type="entry name" value="NT_sf"/>
</dbReference>
<dbReference type="Proteomes" id="UP001627154">
    <property type="component" value="Unassembled WGS sequence"/>
</dbReference>
<dbReference type="SUPFAM" id="SSF81301">
    <property type="entry name" value="Nucleotidyltransferase"/>
    <property type="match status" value="1"/>
</dbReference>
<evidence type="ECO:0000259" key="6">
    <source>
        <dbReference type="Pfam" id="PF03828"/>
    </source>
</evidence>
<dbReference type="EMBL" id="JBJJXI010000019">
    <property type="protein sequence ID" value="KAL3406370.1"/>
    <property type="molecule type" value="Genomic_DNA"/>
</dbReference>
<name>A0ABD2XMR6_9HYME</name>
<evidence type="ECO:0000256" key="5">
    <source>
        <dbReference type="ARBA" id="ARBA00022842"/>
    </source>
</evidence>
<evidence type="ECO:0000313" key="8">
    <source>
        <dbReference type="EMBL" id="KAL3406370.1"/>
    </source>
</evidence>
<evidence type="ECO:0000256" key="3">
    <source>
        <dbReference type="ARBA" id="ARBA00022679"/>
    </source>
</evidence>
<dbReference type="PANTHER" id="PTHR12271">
    <property type="entry name" value="POLY A POLYMERASE CID PAP -RELATED"/>
    <property type="match status" value="1"/>
</dbReference>
<dbReference type="GO" id="GO:1990817">
    <property type="term" value="F:poly(A) RNA polymerase activity"/>
    <property type="evidence" value="ECO:0007669"/>
    <property type="project" value="UniProtKB-ARBA"/>
</dbReference>
<dbReference type="SUPFAM" id="SSF81631">
    <property type="entry name" value="PAP/OAS1 substrate-binding domain"/>
    <property type="match status" value="1"/>
</dbReference>
<keyword evidence="4" id="KW-0479">Metal-binding</keyword>
<sequence>MISNGRQTKNRKNNEVIFECISNVIDIPVLINYLTVNYGPIADHHLISNEKGKQLCIRFLHEETVEKLFSQRHQFNNMVLSLVSGFGDDKSLKNDTRDRSNDNNSKLDSEISNQLNKFLNTIALSDAEVKQRNAVILDDLEKVIRPLLQRCKLYTFGSTETGLGLKNADTDIYLNPGKPIVDNAFSPVGPHVNVKLVPSVYDLQRQCAKPFLLNSWQVNFSEQCPYFNSDQYFEKKSIPELLGEFFKFYANYDFENNLICPLTGKSYGRDIMFEKIPSFLFRYSNYLNCEKDPKPLEVLTAMCVQDPFELNYNVSRAVVKSHVEKFKIFCSVGSLMVQESAKNSYRNFLSQLFPEMNISDILSNTESFNISFEAAEFLVINVIGKCRYKDFIRYQHQKWFKYMFDSIMIFFKRVLNFDVVNDDVSYQFCNDEENVEHPVISIKCNGKFIETLFNRIESDNTAKDFGDPLERQIAISKAKLSLLNNSKKSPETDDASAEKEFKFKFKAFKRMSPTVHIYMIFFNDGGDKKLFKHSLPAIVNTTMRSLLKRSFRHNVKAKK</sequence>
<evidence type="ECO:0000313" key="9">
    <source>
        <dbReference type="Proteomes" id="UP001627154"/>
    </source>
</evidence>
<evidence type="ECO:0000256" key="4">
    <source>
        <dbReference type="ARBA" id="ARBA00022723"/>
    </source>
</evidence>
<protein>
    <recommendedName>
        <fullName evidence="10">PAP-associated domain-containing protein</fullName>
    </recommendedName>
</protein>
<reference evidence="8 9" key="1">
    <citation type="journal article" date="2024" name="bioRxiv">
        <title>A reference genome for Trichogramma kaykai: A tiny desert-dwelling parasitoid wasp with competing sex-ratio distorters.</title>
        <authorList>
            <person name="Culotta J."/>
            <person name="Lindsey A.R."/>
        </authorList>
    </citation>
    <scope>NUCLEOTIDE SEQUENCE [LARGE SCALE GENOMIC DNA]</scope>
    <source>
        <strain evidence="8 9">KSX58</strain>
    </source>
</reference>